<dbReference type="GO" id="GO:0015418">
    <property type="term" value="F:ABC-type quaternary ammonium compound transporting activity"/>
    <property type="evidence" value="ECO:0007669"/>
    <property type="project" value="UniProtKB-EC"/>
</dbReference>
<dbReference type="PROSITE" id="PS00211">
    <property type="entry name" value="ABC_TRANSPORTER_1"/>
    <property type="match status" value="1"/>
</dbReference>
<dbReference type="PROSITE" id="PS50893">
    <property type="entry name" value="ABC_TRANSPORTER_2"/>
    <property type="match status" value="1"/>
</dbReference>
<evidence type="ECO:0000256" key="1">
    <source>
        <dbReference type="ARBA" id="ARBA00022448"/>
    </source>
</evidence>
<evidence type="ECO:0000259" key="5">
    <source>
        <dbReference type="PROSITE" id="PS50893"/>
    </source>
</evidence>
<name>A0A7G6E7T2_THEFR</name>
<dbReference type="AlphaFoldDB" id="A0A7G6E7T2"/>
<keyword evidence="7" id="KW-1185">Reference proteome</keyword>
<dbReference type="Gene3D" id="3.40.50.300">
    <property type="entry name" value="P-loop containing nucleotide triphosphate hydrolases"/>
    <property type="match status" value="1"/>
</dbReference>
<dbReference type="PANTHER" id="PTHR42788">
    <property type="entry name" value="TAURINE IMPORT ATP-BINDING PROTEIN-RELATED"/>
    <property type="match status" value="1"/>
</dbReference>
<accession>A0A7G6E7T2</accession>
<gene>
    <name evidence="6" type="ORF">BR63_18805</name>
</gene>
<dbReference type="KEGG" id="tfr:BR63_18805"/>
<dbReference type="SMART" id="SM00382">
    <property type="entry name" value="AAA"/>
    <property type="match status" value="1"/>
</dbReference>
<dbReference type="GO" id="GO:0016887">
    <property type="term" value="F:ATP hydrolysis activity"/>
    <property type="evidence" value="ECO:0007669"/>
    <property type="project" value="InterPro"/>
</dbReference>
<dbReference type="InterPro" id="IPR050166">
    <property type="entry name" value="ABC_transporter_ATP-bind"/>
</dbReference>
<dbReference type="EC" id="7.6.2.9" evidence="4"/>
<dbReference type="EMBL" id="CP045798">
    <property type="protein sequence ID" value="QNB48136.1"/>
    <property type="molecule type" value="Genomic_DNA"/>
</dbReference>
<feature type="domain" description="ABC transporter" evidence="5">
    <location>
        <begin position="11"/>
        <end position="242"/>
    </location>
</feature>
<sequence>MIKSETPNIKLSIQNVSKVFGQGANRVTALEKTSFDVKAGEFVTILGPSGCGKSTILRIVAGLTETSSGQALLDGKEIKAPGADRGMVFQSYTLFPWLTVQKNIEFGLELKGIPKAEREKTALHQLELIGLKGFENAYPQNLSGGMKQRVAIARALANNPEILLMDEPFGALDAQTRSIMQENLLNAWQETQKTILFVTHDVEEAIFLGDTVYVMTARPGRVKATIAVPLPRPRHFTMKNSPEFSALKQEILELIREESMKACNM</sequence>
<dbReference type="Proteomes" id="UP000515847">
    <property type="component" value="Chromosome"/>
</dbReference>
<dbReference type="OrthoDB" id="9801958at2"/>
<keyword evidence="2" id="KW-0547">Nucleotide-binding</keyword>
<dbReference type="PANTHER" id="PTHR42788:SF13">
    <property type="entry name" value="ALIPHATIC SULFONATES IMPORT ATP-BINDING PROTEIN SSUB"/>
    <property type="match status" value="1"/>
</dbReference>
<protein>
    <recommendedName>
        <fullName evidence="4">ABC-type quaternary amine transporter</fullName>
        <ecNumber evidence="4">7.6.2.9</ecNumber>
    </recommendedName>
</protein>
<reference evidence="6 7" key="1">
    <citation type="journal article" date="2019" name="Front. Microbiol.">
        <title>Thermoanaerosceptrum fracticalcis gen. nov. sp. nov., a Novel Fumarate-Fermenting Microorganism From a Deep Fractured Carbonate Aquifer of the US Great Basin.</title>
        <authorList>
            <person name="Hamilton-Brehm S.D."/>
            <person name="Stewart L.E."/>
            <person name="Zavarin M."/>
            <person name="Caldwell M."/>
            <person name="Lawson P.A."/>
            <person name="Onstott T.C."/>
            <person name="Grzymski J."/>
            <person name="Neveux I."/>
            <person name="Lollar B.S."/>
            <person name="Russell C.E."/>
            <person name="Moser D.P."/>
        </authorList>
    </citation>
    <scope>NUCLEOTIDE SEQUENCE [LARGE SCALE GENOMIC DNA]</scope>
    <source>
        <strain evidence="6 7">DRI-13</strain>
    </source>
</reference>
<dbReference type="SUPFAM" id="SSF52540">
    <property type="entry name" value="P-loop containing nucleoside triphosphate hydrolases"/>
    <property type="match status" value="1"/>
</dbReference>
<dbReference type="InterPro" id="IPR003593">
    <property type="entry name" value="AAA+_ATPase"/>
</dbReference>
<organism evidence="6 7">
    <name type="scientific">Thermanaerosceptrum fracticalcis</name>
    <dbReference type="NCBI Taxonomy" id="1712410"/>
    <lineage>
        <taxon>Bacteria</taxon>
        <taxon>Bacillati</taxon>
        <taxon>Bacillota</taxon>
        <taxon>Clostridia</taxon>
        <taxon>Eubacteriales</taxon>
        <taxon>Peptococcaceae</taxon>
        <taxon>Thermanaerosceptrum</taxon>
    </lineage>
</organism>
<proteinExistence type="predicted"/>
<dbReference type="Pfam" id="PF00005">
    <property type="entry name" value="ABC_tran"/>
    <property type="match status" value="1"/>
</dbReference>
<dbReference type="RefSeq" id="WP_034420800.1">
    <property type="nucleotide sequence ID" value="NZ_CP045798.1"/>
</dbReference>
<dbReference type="GO" id="GO:0005524">
    <property type="term" value="F:ATP binding"/>
    <property type="evidence" value="ECO:0007669"/>
    <property type="project" value="UniProtKB-KW"/>
</dbReference>
<keyword evidence="3 6" id="KW-0067">ATP-binding</keyword>
<dbReference type="InterPro" id="IPR017871">
    <property type="entry name" value="ABC_transporter-like_CS"/>
</dbReference>
<evidence type="ECO:0000256" key="2">
    <source>
        <dbReference type="ARBA" id="ARBA00022741"/>
    </source>
</evidence>
<evidence type="ECO:0000256" key="4">
    <source>
        <dbReference type="ARBA" id="ARBA00066388"/>
    </source>
</evidence>
<dbReference type="FunFam" id="3.40.50.300:FF:000425">
    <property type="entry name" value="Probable ABC transporter, ATP-binding subunit"/>
    <property type="match status" value="1"/>
</dbReference>
<evidence type="ECO:0000256" key="3">
    <source>
        <dbReference type="ARBA" id="ARBA00022840"/>
    </source>
</evidence>
<dbReference type="InterPro" id="IPR027417">
    <property type="entry name" value="P-loop_NTPase"/>
</dbReference>
<evidence type="ECO:0000313" key="7">
    <source>
        <dbReference type="Proteomes" id="UP000515847"/>
    </source>
</evidence>
<evidence type="ECO:0000313" key="6">
    <source>
        <dbReference type="EMBL" id="QNB48136.1"/>
    </source>
</evidence>
<dbReference type="InterPro" id="IPR003439">
    <property type="entry name" value="ABC_transporter-like_ATP-bd"/>
</dbReference>
<keyword evidence="1" id="KW-0813">Transport</keyword>
<dbReference type="CDD" id="cd03293">
    <property type="entry name" value="ABC_NrtD_SsuB_transporters"/>
    <property type="match status" value="1"/>
</dbReference>